<name>A0ACC0GE32_9ERIC</name>
<evidence type="ECO:0000313" key="2">
    <source>
        <dbReference type="Proteomes" id="UP001060215"/>
    </source>
</evidence>
<reference evidence="1 2" key="1">
    <citation type="journal article" date="2022" name="Plant J.">
        <title>Chromosome-level genome of Camellia lanceoleosa provides a valuable resource for understanding genome evolution and self-incompatibility.</title>
        <authorList>
            <person name="Gong W."/>
            <person name="Xiao S."/>
            <person name="Wang L."/>
            <person name="Liao Z."/>
            <person name="Chang Y."/>
            <person name="Mo W."/>
            <person name="Hu G."/>
            <person name="Li W."/>
            <person name="Zhao G."/>
            <person name="Zhu H."/>
            <person name="Hu X."/>
            <person name="Ji K."/>
            <person name="Xiang X."/>
            <person name="Song Q."/>
            <person name="Yuan D."/>
            <person name="Jin S."/>
            <person name="Zhang L."/>
        </authorList>
    </citation>
    <scope>NUCLEOTIDE SEQUENCE [LARGE SCALE GENOMIC DNA]</scope>
    <source>
        <strain evidence="1">SQ_2022a</strain>
    </source>
</reference>
<evidence type="ECO:0000313" key="1">
    <source>
        <dbReference type="EMBL" id="KAI7998883.1"/>
    </source>
</evidence>
<protein>
    <submittedName>
        <fullName evidence="1">Uncharacterized protein</fullName>
    </submittedName>
</protein>
<sequence>MDEQRDGESGGDAMAGRPHCGDSEGGVDYTPQCESQPHFRIGNNSIKSGDAIYTCQGQSQSHFVMGGNSIQDHGLGVNFSQSQHRFVMGINYNKDHRHDMYISPSQPRPQVLLGGISGPPPTYGTSDGNNTAQSMPSVYPTHRSFQELLRGASVENFAVHLSQASHSPADSHIFWFWTDFLVWTDLDWFKMIWVLDRFGQIYNDLHRFFGFRLVLDRFGVGHFYFVLSAQMWIMDRFGNMYTVLDSL</sequence>
<proteinExistence type="predicted"/>
<keyword evidence="2" id="KW-1185">Reference proteome</keyword>
<organism evidence="1 2">
    <name type="scientific">Camellia lanceoleosa</name>
    <dbReference type="NCBI Taxonomy" id="1840588"/>
    <lineage>
        <taxon>Eukaryota</taxon>
        <taxon>Viridiplantae</taxon>
        <taxon>Streptophyta</taxon>
        <taxon>Embryophyta</taxon>
        <taxon>Tracheophyta</taxon>
        <taxon>Spermatophyta</taxon>
        <taxon>Magnoliopsida</taxon>
        <taxon>eudicotyledons</taxon>
        <taxon>Gunneridae</taxon>
        <taxon>Pentapetalae</taxon>
        <taxon>asterids</taxon>
        <taxon>Ericales</taxon>
        <taxon>Theaceae</taxon>
        <taxon>Camellia</taxon>
    </lineage>
</organism>
<comment type="caution">
    <text evidence="1">The sequence shown here is derived from an EMBL/GenBank/DDBJ whole genome shotgun (WGS) entry which is preliminary data.</text>
</comment>
<gene>
    <name evidence="1" type="ORF">LOK49_LG10G00249</name>
</gene>
<accession>A0ACC0GE32</accession>
<dbReference type="EMBL" id="CM045767">
    <property type="protein sequence ID" value="KAI7998883.1"/>
    <property type="molecule type" value="Genomic_DNA"/>
</dbReference>
<dbReference type="Proteomes" id="UP001060215">
    <property type="component" value="Chromosome 10"/>
</dbReference>